<proteinExistence type="predicted"/>
<dbReference type="Proteomes" id="UP000285317">
    <property type="component" value="Chromosome"/>
</dbReference>
<dbReference type="AlphaFoldDB" id="A0A3T0T3W7"/>
<protein>
    <recommendedName>
        <fullName evidence="4">Secreted protein</fullName>
    </recommendedName>
</protein>
<evidence type="ECO:0000313" key="2">
    <source>
        <dbReference type="EMBL" id="AZZ53306.1"/>
    </source>
</evidence>
<evidence type="ECO:0000256" key="1">
    <source>
        <dbReference type="SAM" id="SignalP"/>
    </source>
</evidence>
<name>A0A3T0T3W7_9MICO</name>
<feature type="chain" id="PRO_5019239758" description="Secreted protein" evidence="1">
    <location>
        <begin position="41"/>
        <end position="167"/>
    </location>
</feature>
<keyword evidence="1" id="KW-0732">Signal</keyword>
<accession>A0A3T0T3W7</accession>
<organism evidence="2 3">
    <name type="scientific">Rathayibacter festucae DSM 15932</name>
    <dbReference type="NCBI Taxonomy" id="1328866"/>
    <lineage>
        <taxon>Bacteria</taxon>
        <taxon>Bacillati</taxon>
        <taxon>Actinomycetota</taxon>
        <taxon>Actinomycetes</taxon>
        <taxon>Micrococcales</taxon>
        <taxon>Microbacteriaceae</taxon>
        <taxon>Rathayibacter</taxon>
    </lineage>
</organism>
<reference evidence="2 3" key="1">
    <citation type="submission" date="2018-03" db="EMBL/GenBank/DDBJ databases">
        <title>Bacteriophage NCPPB3778 and a type I-E CRISPR drive the evolution of the US Biological Select Agent, Rathayibacter toxicus.</title>
        <authorList>
            <person name="Davis E.W.II."/>
            <person name="Tabima J.F."/>
            <person name="Weisberg A.J."/>
            <person name="Dantas Lopes L."/>
            <person name="Wiseman M.S."/>
            <person name="Wiseman M.S."/>
            <person name="Pupko T."/>
            <person name="Belcher M.S."/>
            <person name="Sechler A.J."/>
            <person name="Tancos M.A."/>
            <person name="Schroeder B.K."/>
            <person name="Murray T.D."/>
            <person name="Luster D.G."/>
            <person name="Schneider W.L."/>
            <person name="Rogers E."/>
            <person name="Andreote F.D."/>
            <person name="Grunwald N.J."/>
            <person name="Putnam M.L."/>
            <person name="Chang J.H."/>
        </authorList>
    </citation>
    <scope>NUCLEOTIDE SEQUENCE [LARGE SCALE GENOMIC DNA]</scope>
    <source>
        <strain evidence="2 3">DSM 15932</strain>
    </source>
</reference>
<dbReference type="EMBL" id="CP028137">
    <property type="protein sequence ID" value="AZZ53306.1"/>
    <property type="molecule type" value="Genomic_DNA"/>
</dbReference>
<evidence type="ECO:0000313" key="3">
    <source>
        <dbReference type="Proteomes" id="UP000285317"/>
    </source>
</evidence>
<dbReference type="KEGG" id="rfs:C1I64_15550"/>
<sequence length="167" mass="16869">MKLMRTRPAPTTSPARATPPALLIGAALAVLALAGCTAPAPDVVVSNDAAPREESRDRVLALVSSLAGPQDDAFGYARLASDQAVEGVDLIGIESYDALSEGGEFGALSFRTPVDAAAFPDVADLPEAYCFRAPFAAAGAVVDDADGGGVAVIECPADAETITPPAE</sequence>
<evidence type="ECO:0008006" key="4">
    <source>
        <dbReference type="Google" id="ProtNLM"/>
    </source>
</evidence>
<gene>
    <name evidence="2" type="ORF">C1I64_15550</name>
</gene>
<feature type="signal peptide" evidence="1">
    <location>
        <begin position="1"/>
        <end position="40"/>
    </location>
</feature>